<dbReference type="Gene3D" id="1.10.10.10">
    <property type="entry name" value="Winged helix-like DNA-binding domain superfamily/Winged helix DNA-binding domain"/>
    <property type="match status" value="1"/>
</dbReference>
<proteinExistence type="predicted"/>
<keyword evidence="6 9" id="KW-0238">DNA-binding</keyword>
<dbReference type="STRING" id="680026.AB733_17240"/>
<feature type="domain" description="OmpR/PhoB-type" evidence="11">
    <location>
        <begin position="137"/>
        <end position="235"/>
    </location>
</feature>
<dbReference type="InterPro" id="IPR001789">
    <property type="entry name" value="Sig_transdc_resp-reg_receiver"/>
</dbReference>
<feature type="domain" description="Response regulatory" evidence="10">
    <location>
        <begin position="11"/>
        <end position="124"/>
    </location>
</feature>
<evidence type="ECO:0000313" key="12">
    <source>
        <dbReference type="EMBL" id="PSW20898.1"/>
    </source>
</evidence>
<reference evidence="12 13" key="1">
    <citation type="submission" date="2018-01" db="EMBL/GenBank/DDBJ databases">
        <title>Whole genome sequencing of Histamine producing bacteria.</title>
        <authorList>
            <person name="Butler K."/>
        </authorList>
    </citation>
    <scope>NUCLEOTIDE SEQUENCE [LARGE SCALE GENOMIC DNA]</scope>
    <source>
        <strain evidence="12 13">DSM 24669</strain>
    </source>
</reference>
<keyword evidence="13" id="KW-1185">Reference proteome</keyword>
<comment type="subcellular location">
    <subcellularLocation>
        <location evidence="1">Cytoplasm</location>
    </subcellularLocation>
</comment>
<dbReference type="OrthoDB" id="9802426at2"/>
<comment type="caution">
    <text evidence="12">The sequence shown here is derived from an EMBL/GenBank/DDBJ whole genome shotgun (WGS) entry which is preliminary data.</text>
</comment>
<dbReference type="EMBL" id="PYLZ01000016">
    <property type="protein sequence ID" value="PSW20898.1"/>
    <property type="molecule type" value="Genomic_DNA"/>
</dbReference>
<dbReference type="RefSeq" id="WP_048899899.1">
    <property type="nucleotide sequence ID" value="NZ_AP024852.1"/>
</dbReference>
<dbReference type="Pfam" id="PF00486">
    <property type="entry name" value="Trans_reg_C"/>
    <property type="match status" value="1"/>
</dbReference>
<dbReference type="GO" id="GO:0005829">
    <property type="term" value="C:cytosol"/>
    <property type="evidence" value="ECO:0007669"/>
    <property type="project" value="TreeGrafter"/>
</dbReference>
<evidence type="ECO:0000259" key="10">
    <source>
        <dbReference type="PROSITE" id="PS50110"/>
    </source>
</evidence>
<evidence type="ECO:0000256" key="9">
    <source>
        <dbReference type="PROSITE-ProRule" id="PRU01091"/>
    </source>
</evidence>
<feature type="DNA-binding region" description="OmpR/PhoB-type" evidence="9">
    <location>
        <begin position="137"/>
        <end position="235"/>
    </location>
</feature>
<dbReference type="GO" id="GO:0032993">
    <property type="term" value="C:protein-DNA complex"/>
    <property type="evidence" value="ECO:0007669"/>
    <property type="project" value="TreeGrafter"/>
</dbReference>
<evidence type="ECO:0000256" key="5">
    <source>
        <dbReference type="ARBA" id="ARBA00023015"/>
    </source>
</evidence>
<dbReference type="SMART" id="SM00448">
    <property type="entry name" value="REC"/>
    <property type="match status" value="1"/>
</dbReference>
<keyword evidence="3" id="KW-0597">Phosphoprotein</keyword>
<protein>
    <submittedName>
        <fullName evidence="12">DNA-binding response regulator</fullName>
    </submittedName>
</protein>
<dbReference type="GO" id="GO:0000976">
    <property type="term" value="F:transcription cis-regulatory region binding"/>
    <property type="evidence" value="ECO:0007669"/>
    <property type="project" value="TreeGrafter"/>
</dbReference>
<evidence type="ECO:0000256" key="3">
    <source>
        <dbReference type="ARBA" id="ARBA00022553"/>
    </source>
</evidence>
<dbReference type="CDD" id="cd00383">
    <property type="entry name" value="trans_reg_C"/>
    <property type="match status" value="1"/>
</dbReference>
<keyword evidence="7" id="KW-0804">Transcription</keyword>
<dbReference type="AlphaFoldDB" id="A0A0J8V8A2"/>
<organism evidence="12 13">
    <name type="scientific">Photobacterium swingsii</name>
    <dbReference type="NCBI Taxonomy" id="680026"/>
    <lineage>
        <taxon>Bacteria</taxon>
        <taxon>Pseudomonadati</taxon>
        <taxon>Pseudomonadota</taxon>
        <taxon>Gammaproteobacteria</taxon>
        <taxon>Vibrionales</taxon>
        <taxon>Vibrionaceae</taxon>
        <taxon>Photobacterium</taxon>
    </lineage>
</organism>
<dbReference type="Gene3D" id="3.40.50.2300">
    <property type="match status" value="1"/>
</dbReference>
<dbReference type="Pfam" id="PF00072">
    <property type="entry name" value="Response_reg"/>
    <property type="match status" value="1"/>
</dbReference>
<evidence type="ECO:0000256" key="1">
    <source>
        <dbReference type="ARBA" id="ARBA00004496"/>
    </source>
</evidence>
<keyword evidence="4" id="KW-0902">Two-component regulatory system</keyword>
<evidence type="ECO:0000313" key="13">
    <source>
        <dbReference type="Proteomes" id="UP000240481"/>
    </source>
</evidence>
<sequence length="235" mass="26813">MASRIRQHSMTVLIVEPNEGLSQQISEQFWLENFVVRRCSAGNEVQGVVAEGGIDLIILSMQLPEMSGLTLLKRCRQFTGIPIILIAAHYQMADCMNGFMHGADDYITQQRPLKELVYRAMAILRRLNTDTVSPEKRHELVVGELKMDRQRLSVTVNEQSISMTPIQFKLLWTLVSQPAEVLSKSYLYRQVLAREFSPYDRSLDMHLSRVRKKLVAAGMSAERLQTSHGKGYRFA</sequence>
<dbReference type="GO" id="GO:0006355">
    <property type="term" value="P:regulation of DNA-templated transcription"/>
    <property type="evidence" value="ECO:0007669"/>
    <property type="project" value="InterPro"/>
</dbReference>
<comment type="caution">
    <text evidence="8">Lacks conserved residue(s) required for the propagation of feature annotation.</text>
</comment>
<dbReference type="Proteomes" id="UP000240481">
    <property type="component" value="Unassembled WGS sequence"/>
</dbReference>
<evidence type="ECO:0000256" key="8">
    <source>
        <dbReference type="PROSITE-ProRule" id="PRU00169"/>
    </source>
</evidence>
<dbReference type="InterPro" id="IPR001867">
    <property type="entry name" value="OmpR/PhoB-type_DNA-bd"/>
</dbReference>
<dbReference type="GO" id="GO:0000156">
    <property type="term" value="F:phosphorelay response regulator activity"/>
    <property type="evidence" value="ECO:0007669"/>
    <property type="project" value="TreeGrafter"/>
</dbReference>
<name>A0A0J8V8A2_9GAMM</name>
<evidence type="ECO:0000256" key="2">
    <source>
        <dbReference type="ARBA" id="ARBA00022490"/>
    </source>
</evidence>
<dbReference type="PANTHER" id="PTHR48111:SF39">
    <property type="entry name" value="TRANSCRIPTIONAL REGULATORY PROTEIN CPXR"/>
    <property type="match status" value="1"/>
</dbReference>
<dbReference type="InterPro" id="IPR011006">
    <property type="entry name" value="CheY-like_superfamily"/>
</dbReference>
<gene>
    <name evidence="12" type="ORF">C9I94_21755</name>
</gene>
<dbReference type="SMART" id="SM00862">
    <property type="entry name" value="Trans_reg_C"/>
    <property type="match status" value="1"/>
</dbReference>
<dbReference type="InterPro" id="IPR036388">
    <property type="entry name" value="WH-like_DNA-bd_sf"/>
</dbReference>
<evidence type="ECO:0000256" key="4">
    <source>
        <dbReference type="ARBA" id="ARBA00023012"/>
    </source>
</evidence>
<keyword evidence="2" id="KW-0963">Cytoplasm</keyword>
<dbReference type="SUPFAM" id="SSF52172">
    <property type="entry name" value="CheY-like"/>
    <property type="match status" value="1"/>
</dbReference>
<evidence type="ECO:0000256" key="6">
    <source>
        <dbReference type="ARBA" id="ARBA00023125"/>
    </source>
</evidence>
<accession>A0A0J8V8A2</accession>
<dbReference type="PROSITE" id="PS50110">
    <property type="entry name" value="RESPONSE_REGULATORY"/>
    <property type="match status" value="1"/>
</dbReference>
<dbReference type="PROSITE" id="PS51755">
    <property type="entry name" value="OMPR_PHOB"/>
    <property type="match status" value="1"/>
</dbReference>
<dbReference type="PANTHER" id="PTHR48111">
    <property type="entry name" value="REGULATOR OF RPOS"/>
    <property type="match status" value="1"/>
</dbReference>
<evidence type="ECO:0000256" key="7">
    <source>
        <dbReference type="ARBA" id="ARBA00023163"/>
    </source>
</evidence>
<dbReference type="InterPro" id="IPR039420">
    <property type="entry name" value="WalR-like"/>
</dbReference>
<evidence type="ECO:0000259" key="11">
    <source>
        <dbReference type="PROSITE" id="PS51755"/>
    </source>
</evidence>
<keyword evidence="5" id="KW-0805">Transcription regulation</keyword>